<dbReference type="Gene3D" id="3.30.1220.10">
    <property type="entry name" value="CobW-like, C-terminal domain"/>
    <property type="match status" value="1"/>
</dbReference>
<dbReference type="InterPro" id="IPR011629">
    <property type="entry name" value="CobW-like_C"/>
</dbReference>
<dbReference type="CDD" id="cd03112">
    <property type="entry name" value="CobW-like"/>
    <property type="match status" value="1"/>
</dbReference>
<evidence type="ECO:0000256" key="3">
    <source>
        <dbReference type="ARBA" id="ARBA00023186"/>
    </source>
</evidence>
<comment type="caution">
    <text evidence="7">The sequence shown here is derived from an EMBL/GenBank/DDBJ whole genome shotgun (WGS) entry which is preliminary data.</text>
</comment>
<reference evidence="7 8" key="1">
    <citation type="submission" date="2022-06" db="EMBL/GenBank/DDBJ databases">
        <title>Genomic Encyclopedia of Type Strains, Phase I: the one thousand microbial genomes (KMG-I) project.</title>
        <authorList>
            <person name="Kyrpides N."/>
        </authorList>
    </citation>
    <scope>NUCLEOTIDE SEQUENCE [LARGE SCALE GENOMIC DNA]</scope>
    <source>
        <strain evidence="7 8">DSM 43889</strain>
    </source>
</reference>
<comment type="catalytic activity">
    <reaction evidence="5">
        <text>GTP + H2O = GDP + phosphate + H(+)</text>
        <dbReference type="Rhea" id="RHEA:19669"/>
        <dbReference type="ChEBI" id="CHEBI:15377"/>
        <dbReference type="ChEBI" id="CHEBI:15378"/>
        <dbReference type="ChEBI" id="CHEBI:37565"/>
        <dbReference type="ChEBI" id="CHEBI:43474"/>
        <dbReference type="ChEBI" id="CHEBI:58189"/>
    </reaction>
    <physiologicalReaction direction="left-to-right" evidence="5">
        <dbReference type="Rhea" id="RHEA:19670"/>
    </physiologicalReaction>
</comment>
<dbReference type="InterPro" id="IPR036627">
    <property type="entry name" value="CobW-likC_sf"/>
</dbReference>
<protein>
    <submittedName>
        <fullName evidence="7">GTPase, G3E family</fullName>
    </submittedName>
</protein>
<organism evidence="7 8">
    <name type="scientific">Actinoalloteichus caeruleus DSM 43889</name>
    <dbReference type="NCBI Taxonomy" id="1120930"/>
    <lineage>
        <taxon>Bacteria</taxon>
        <taxon>Bacillati</taxon>
        <taxon>Actinomycetota</taxon>
        <taxon>Actinomycetes</taxon>
        <taxon>Pseudonocardiales</taxon>
        <taxon>Pseudonocardiaceae</taxon>
        <taxon>Actinoalloteichus</taxon>
        <taxon>Actinoalloteichus cyanogriseus</taxon>
    </lineage>
</organism>
<dbReference type="Pfam" id="PF07683">
    <property type="entry name" value="CobW_C"/>
    <property type="match status" value="1"/>
</dbReference>
<comment type="similarity">
    <text evidence="4">Belongs to the SIMIBI class G3E GTPase family. ZNG1 subfamily.</text>
</comment>
<dbReference type="Proteomes" id="UP000791080">
    <property type="component" value="Unassembled WGS sequence"/>
</dbReference>
<evidence type="ECO:0000256" key="4">
    <source>
        <dbReference type="ARBA" id="ARBA00034320"/>
    </source>
</evidence>
<dbReference type="InterPro" id="IPR003495">
    <property type="entry name" value="CobW/HypB/UreG_nucleotide-bd"/>
</dbReference>
<evidence type="ECO:0000313" key="8">
    <source>
        <dbReference type="Proteomes" id="UP000791080"/>
    </source>
</evidence>
<dbReference type="Pfam" id="PF02492">
    <property type="entry name" value="cobW"/>
    <property type="match status" value="1"/>
</dbReference>
<keyword evidence="2" id="KW-0378">Hydrolase</keyword>
<dbReference type="EMBL" id="AUBJ02000001">
    <property type="protein sequence ID" value="MCP2330394.1"/>
    <property type="molecule type" value="Genomic_DNA"/>
</dbReference>
<dbReference type="InterPro" id="IPR051316">
    <property type="entry name" value="Zinc-reg_GTPase_activator"/>
</dbReference>
<evidence type="ECO:0000256" key="1">
    <source>
        <dbReference type="ARBA" id="ARBA00022741"/>
    </source>
</evidence>
<evidence type="ECO:0000313" key="7">
    <source>
        <dbReference type="EMBL" id="MCP2330394.1"/>
    </source>
</evidence>
<keyword evidence="8" id="KW-1185">Reference proteome</keyword>
<evidence type="ECO:0000256" key="5">
    <source>
        <dbReference type="ARBA" id="ARBA00049117"/>
    </source>
</evidence>
<dbReference type="SUPFAM" id="SSF90002">
    <property type="entry name" value="Hypothetical protein YjiA, C-terminal domain"/>
    <property type="match status" value="1"/>
</dbReference>
<keyword evidence="1" id="KW-0547">Nucleotide-binding</keyword>
<sequence length="342" mass="37650">MGSARIPVVILAGHLGAGKTTLLNHLLGNADGLRIGVVVNDFGSVNIDAMSVAGHVDSTVSLSNGCLCCAVDASGLDDLLGRLARPSRRLDVIVVEASGLAEPRDLIRLLLASDNDAITYGGLVEVVDAVEFERTRERHPEVDAQLRVADLVVLNKVDRLAADDRHRLTAVLRDIVEEVPVVATTRGRLDPGLLFDRRLPAQSDSVPRQLSFDELLAATRHDHDHLHEHYEAVDFVTDQALHPRRLMDFLDARPTGLYRIKGFVHFGVPGHRERYTVHAVGSFLRFEPTRWRRGEGRTSTLVLIGSGVDPEDIRARLRACEEPAPHALPPESMLCVLRHTQH</sequence>
<dbReference type="Gene3D" id="3.40.50.300">
    <property type="entry name" value="P-loop containing nucleotide triphosphate hydrolases"/>
    <property type="match status" value="1"/>
</dbReference>
<feature type="domain" description="CobW C-terminal" evidence="6">
    <location>
        <begin position="230"/>
        <end position="321"/>
    </location>
</feature>
<dbReference type="SUPFAM" id="SSF52540">
    <property type="entry name" value="P-loop containing nucleoside triphosphate hydrolases"/>
    <property type="match status" value="1"/>
</dbReference>
<accession>A0ABT1JDN6</accession>
<keyword evidence="3" id="KW-0143">Chaperone</keyword>
<evidence type="ECO:0000259" key="6">
    <source>
        <dbReference type="SMART" id="SM00833"/>
    </source>
</evidence>
<dbReference type="PANTHER" id="PTHR13748">
    <property type="entry name" value="COBW-RELATED"/>
    <property type="match status" value="1"/>
</dbReference>
<dbReference type="RefSeq" id="WP_026418076.1">
    <property type="nucleotide sequence ID" value="NZ_AUBJ02000001.1"/>
</dbReference>
<name>A0ABT1JDN6_ACTCY</name>
<proteinExistence type="inferred from homology"/>
<dbReference type="InterPro" id="IPR027417">
    <property type="entry name" value="P-loop_NTPase"/>
</dbReference>
<evidence type="ECO:0000256" key="2">
    <source>
        <dbReference type="ARBA" id="ARBA00022801"/>
    </source>
</evidence>
<gene>
    <name evidence="7" type="ORF">G443_000664</name>
</gene>
<dbReference type="PANTHER" id="PTHR13748:SF62">
    <property type="entry name" value="COBW DOMAIN-CONTAINING PROTEIN"/>
    <property type="match status" value="1"/>
</dbReference>
<dbReference type="SMART" id="SM00833">
    <property type="entry name" value="CobW_C"/>
    <property type="match status" value="1"/>
</dbReference>